<evidence type="ECO:0000313" key="1">
    <source>
        <dbReference type="EMBL" id="MFC4805503.1"/>
    </source>
</evidence>
<gene>
    <name evidence="1" type="ORF">ACFO4R_10515</name>
</gene>
<name>A0ABV9QNJ2_9FIRM</name>
<sequence length="83" mass="9627">MEEAGKTHRDKKISGIFDVDKDKQNKLLLAGYSHWGYPVFCIGRNLKEAKVLYSFEELFLKHLFLSMCSDRKIIGQSFCIILN</sequence>
<keyword evidence="2" id="KW-1185">Reference proteome</keyword>
<organism evidence="1 2">
    <name type="scientific">Filifactor villosus</name>
    <dbReference type="NCBI Taxonomy" id="29374"/>
    <lineage>
        <taxon>Bacteria</taxon>
        <taxon>Bacillati</taxon>
        <taxon>Bacillota</taxon>
        <taxon>Clostridia</taxon>
        <taxon>Peptostreptococcales</taxon>
        <taxon>Filifactoraceae</taxon>
        <taxon>Filifactor</taxon>
    </lineage>
</organism>
<accession>A0ABV9QNJ2</accession>
<dbReference type="Proteomes" id="UP001595916">
    <property type="component" value="Unassembled WGS sequence"/>
</dbReference>
<evidence type="ECO:0000313" key="2">
    <source>
        <dbReference type="Proteomes" id="UP001595916"/>
    </source>
</evidence>
<dbReference type="EMBL" id="JBHSHL010000051">
    <property type="protein sequence ID" value="MFC4805503.1"/>
    <property type="molecule type" value="Genomic_DNA"/>
</dbReference>
<reference evidence="2" key="1">
    <citation type="journal article" date="2019" name="Int. J. Syst. Evol. Microbiol.">
        <title>The Global Catalogue of Microorganisms (GCM) 10K type strain sequencing project: providing services to taxonomists for standard genome sequencing and annotation.</title>
        <authorList>
            <consortium name="The Broad Institute Genomics Platform"/>
            <consortium name="The Broad Institute Genome Sequencing Center for Infectious Disease"/>
            <person name="Wu L."/>
            <person name="Ma J."/>
        </authorList>
    </citation>
    <scope>NUCLEOTIDE SEQUENCE [LARGE SCALE GENOMIC DNA]</scope>
    <source>
        <strain evidence="2">CCUG 46385</strain>
    </source>
</reference>
<comment type="caution">
    <text evidence="1">The sequence shown here is derived from an EMBL/GenBank/DDBJ whole genome shotgun (WGS) entry which is preliminary data.</text>
</comment>
<protein>
    <submittedName>
        <fullName evidence="1">Uncharacterized protein</fullName>
    </submittedName>
</protein>
<proteinExistence type="predicted"/>
<dbReference type="RefSeq" id="WP_379789070.1">
    <property type="nucleotide sequence ID" value="NZ_JBHSHL010000051.1"/>
</dbReference>